<reference evidence="2" key="1">
    <citation type="submission" date="2015-06" db="UniProtKB">
        <authorList>
            <consortium name="EnsemblPlants"/>
        </authorList>
    </citation>
    <scope>IDENTIFICATION</scope>
</reference>
<dbReference type="AlphaFoldDB" id="R7WEY6"/>
<feature type="compositionally biased region" description="Polar residues" evidence="1">
    <location>
        <begin position="166"/>
        <end position="203"/>
    </location>
</feature>
<evidence type="ECO:0000256" key="1">
    <source>
        <dbReference type="SAM" id="MobiDB-lite"/>
    </source>
</evidence>
<protein>
    <submittedName>
        <fullName evidence="2">Uncharacterized protein</fullName>
    </submittedName>
</protein>
<name>R7WEY6_AEGTA</name>
<accession>R7WEY6</accession>
<evidence type="ECO:0000313" key="2">
    <source>
        <dbReference type="EnsemblPlants" id="EMT19360"/>
    </source>
</evidence>
<proteinExistence type="predicted"/>
<sequence>MELSPTSAGCGSGFIVSAAEPRACRRWNLDLLRVTVSRLHRPMEFLLQPVNIRTLIEEVTDRETPMAPLHYPVLSPPGVEVPPESASSADTKMCAAAAERQGVQIRRSLDSHAWNVSVSRKEMNCRSEYHIARMTRPEGYMDQRIWMWHPLMAATAHSLFARSTVTNEDDTPNANEGATPNGSENQEAGPNGSALGTTVQDHSQVAGRDVIELEGTEPNADALTVVTVDANQVVQPNGSALDNSGQDGVQVSSTDVIVLEDTEPKCWHTDYH</sequence>
<organism evidence="2">
    <name type="scientific">Aegilops tauschii</name>
    <name type="common">Tausch's goatgrass</name>
    <name type="synonym">Aegilops squarrosa</name>
    <dbReference type="NCBI Taxonomy" id="37682"/>
    <lineage>
        <taxon>Eukaryota</taxon>
        <taxon>Viridiplantae</taxon>
        <taxon>Streptophyta</taxon>
        <taxon>Embryophyta</taxon>
        <taxon>Tracheophyta</taxon>
        <taxon>Spermatophyta</taxon>
        <taxon>Magnoliopsida</taxon>
        <taxon>Liliopsida</taxon>
        <taxon>Poales</taxon>
        <taxon>Poaceae</taxon>
        <taxon>BOP clade</taxon>
        <taxon>Pooideae</taxon>
        <taxon>Triticodae</taxon>
        <taxon>Triticeae</taxon>
        <taxon>Triticinae</taxon>
        <taxon>Aegilops</taxon>
    </lineage>
</organism>
<feature type="region of interest" description="Disordered" evidence="1">
    <location>
        <begin position="166"/>
        <end position="204"/>
    </location>
</feature>
<dbReference type="EnsemblPlants" id="EMT19360">
    <property type="protein sequence ID" value="EMT19360"/>
    <property type="gene ID" value="F775_24177"/>
</dbReference>